<dbReference type="InterPro" id="IPR042112">
    <property type="entry name" value="P_AcTrfase_dom2"/>
</dbReference>
<dbReference type="SUPFAM" id="SSF53659">
    <property type="entry name" value="Isocitrate/Isopropylmalate dehydrogenase-like"/>
    <property type="match status" value="1"/>
</dbReference>
<evidence type="ECO:0000256" key="9">
    <source>
        <dbReference type="ARBA" id="ARBA00022679"/>
    </source>
</evidence>
<dbReference type="Proteomes" id="UP000076023">
    <property type="component" value="Unassembled WGS sequence"/>
</dbReference>
<dbReference type="GO" id="GO:0006085">
    <property type="term" value="P:acetyl-CoA biosynthetic process"/>
    <property type="evidence" value="ECO:0007669"/>
    <property type="project" value="UniProtKB-UniPathway"/>
</dbReference>
<dbReference type="InterPro" id="IPR042113">
    <property type="entry name" value="P_AcTrfase_dom1"/>
</dbReference>
<evidence type="ECO:0000256" key="7">
    <source>
        <dbReference type="ARBA" id="ARBA00021528"/>
    </source>
</evidence>
<evidence type="ECO:0000259" key="13">
    <source>
        <dbReference type="Pfam" id="PF01515"/>
    </source>
</evidence>
<dbReference type="SUPFAM" id="SSF52540">
    <property type="entry name" value="P-loop containing nucleoside triphosphate hydrolases"/>
    <property type="match status" value="1"/>
</dbReference>
<dbReference type="Pfam" id="PF13500">
    <property type="entry name" value="AAA_26"/>
    <property type="match status" value="1"/>
</dbReference>
<keyword evidence="16" id="KW-1185">Reference proteome</keyword>
<evidence type="ECO:0000256" key="8">
    <source>
        <dbReference type="ARBA" id="ARBA00022490"/>
    </source>
</evidence>
<evidence type="ECO:0000256" key="3">
    <source>
        <dbReference type="ARBA" id="ARBA00008756"/>
    </source>
</evidence>
<dbReference type="InterPro" id="IPR002505">
    <property type="entry name" value="PTA_PTB"/>
</dbReference>
<evidence type="ECO:0000256" key="4">
    <source>
        <dbReference type="ARBA" id="ARBA00009786"/>
    </source>
</evidence>
<evidence type="ECO:0000256" key="1">
    <source>
        <dbReference type="ARBA" id="ARBA00004496"/>
    </source>
</evidence>
<comment type="similarity">
    <text evidence="3 12">In the C-terminal section; belongs to the phosphate acetyltransferase and butyryltransferase family.</text>
</comment>
<evidence type="ECO:0000256" key="6">
    <source>
        <dbReference type="ARBA" id="ARBA00012707"/>
    </source>
</evidence>
<accession>A0A146GEM4</accession>
<dbReference type="STRING" id="690879.TSACC_23360"/>
<comment type="caution">
    <text evidence="15">The sequence shown here is derived from an EMBL/GenBank/DDBJ whole genome shotgun (WGS) entry which is preliminary data.</text>
</comment>
<dbReference type="NCBIfam" id="NF007233">
    <property type="entry name" value="PRK09653.1"/>
    <property type="match status" value="1"/>
</dbReference>
<evidence type="ECO:0000259" key="14">
    <source>
        <dbReference type="Pfam" id="PF07085"/>
    </source>
</evidence>
<keyword evidence="9 12" id="KW-0808">Transferase</keyword>
<keyword evidence="8 12" id="KW-0963">Cytoplasm</keyword>
<comment type="similarity">
    <text evidence="4 12">In the N-terminal section; belongs to the CobB/CobQ family.</text>
</comment>
<dbReference type="SUPFAM" id="SSF75138">
    <property type="entry name" value="HprK N-terminal domain-like"/>
    <property type="match status" value="1"/>
</dbReference>
<dbReference type="PANTHER" id="PTHR43356">
    <property type="entry name" value="PHOSPHATE ACETYLTRANSFERASE"/>
    <property type="match status" value="1"/>
</dbReference>
<dbReference type="InterPro" id="IPR050500">
    <property type="entry name" value="Phos_Acetyltrans/Butyryltrans"/>
</dbReference>
<dbReference type="InterPro" id="IPR027417">
    <property type="entry name" value="P-loop_NTPase"/>
</dbReference>
<dbReference type="CDD" id="cd03109">
    <property type="entry name" value="DTBS"/>
    <property type="match status" value="1"/>
</dbReference>
<evidence type="ECO:0000313" key="15">
    <source>
        <dbReference type="EMBL" id="GAT34926.1"/>
    </source>
</evidence>
<comment type="domain">
    <text evidence="12">The N-terminal region seems to be important for proper quaternary structure. The C-terminal region contains the substrate-binding site.</text>
</comment>
<dbReference type="GO" id="GO:0008959">
    <property type="term" value="F:phosphate acetyltransferase activity"/>
    <property type="evidence" value="ECO:0007669"/>
    <property type="project" value="UniProtKB-EC"/>
</dbReference>
<proteinExistence type="inferred from homology"/>
<comment type="function">
    <text evidence="12">Involved in acetate metabolism.</text>
</comment>
<dbReference type="Gene3D" id="3.40.1390.20">
    <property type="entry name" value="HprK N-terminal domain-like"/>
    <property type="match status" value="1"/>
</dbReference>
<evidence type="ECO:0000256" key="11">
    <source>
        <dbReference type="ARBA" id="ARBA00031108"/>
    </source>
</evidence>
<dbReference type="PIRSF" id="PIRSF006107">
    <property type="entry name" value="PhpActrans_proteobac"/>
    <property type="match status" value="1"/>
</dbReference>
<dbReference type="EC" id="2.3.1.8" evidence="6 12"/>
<reference evidence="16" key="1">
    <citation type="journal article" date="2017" name="Genome Announc.">
        <title>Draft Genome Sequence of Terrimicrobium sacchariphilum NM-5T, a Facultative Anaerobic Soil Bacterium of the Class Spartobacteria.</title>
        <authorList>
            <person name="Qiu Y.L."/>
            <person name="Tourlousse D.M."/>
            <person name="Matsuura N."/>
            <person name="Ohashi A."/>
            <person name="Sekiguchi Y."/>
        </authorList>
    </citation>
    <scope>NUCLEOTIDE SEQUENCE [LARGE SCALE GENOMIC DNA]</scope>
    <source>
        <strain evidence="16">NM-5</strain>
    </source>
</reference>
<dbReference type="RefSeq" id="WP_075080515.1">
    <property type="nucleotide sequence ID" value="NZ_BDCO01000002.1"/>
</dbReference>
<dbReference type="InParanoid" id="A0A146GEM4"/>
<evidence type="ECO:0000313" key="16">
    <source>
        <dbReference type="Proteomes" id="UP000076023"/>
    </source>
</evidence>
<feature type="domain" description="DRTGG" evidence="14">
    <location>
        <begin position="220"/>
        <end position="330"/>
    </location>
</feature>
<dbReference type="InterPro" id="IPR028979">
    <property type="entry name" value="Ser_kin/Pase_Hpr-like_N_sf"/>
</dbReference>
<gene>
    <name evidence="15" type="ORF">TSACC_23360</name>
</gene>
<comment type="catalytic activity">
    <reaction evidence="12">
        <text>acetyl-CoA + phosphate = acetyl phosphate + CoA</text>
        <dbReference type="Rhea" id="RHEA:19521"/>
        <dbReference type="ChEBI" id="CHEBI:22191"/>
        <dbReference type="ChEBI" id="CHEBI:43474"/>
        <dbReference type="ChEBI" id="CHEBI:57287"/>
        <dbReference type="ChEBI" id="CHEBI:57288"/>
        <dbReference type="EC" id="2.3.1.8"/>
    </reaction>
</comment>
<dbReference type="UniPathway" id="UPA00340">
    <property type="reaction ID" value="UER00459"/>
</dbReference>
<dbReference type="Gene3D" id="3.40.50.10750">
    <property type="entry name" value="Isocitrate/Isopropylmalate dehydrogenase-like"/>
    <property type="match status" value="1"/>
</dbReference>
<dbReference type="NCBIfam" id="NF004167">
    <property type="entry name" value="PRK05632.1"/>
    <property type="match status" value="1"/>
</dbReference>
<comment type="subunit">
    <text evidence="5">Homohexamer.</text>
</comment>
<dbReference type="InterPro" id="IPR004614">
    <property type="entry name" value="P_AcTrfase"/>
</dbReference>
<keyword evidence="10 12" id="KW-0012">Acyltransferase</keyword>
<evidence type="ECO:0000256" key="12">
    <source>
        <dbReference type="PIRNR" id="PIRNR006107"/>
    </source>
</evidence>
<dbReference type="GO" id="GO:0005737">
    <property type="term" value="C:cytoplasm"/>
    <property type="evidence" value="ECO:0007669"/>
    <property type="project" value="UniProtKB-SubCell"/>
</dbReference>
<dbReference type="AlphaFoldDB" id="A0A146GEM4"/>
<dbReference type="OrthoDB" id="9805787at2"/>
<evidence type="ECO:0000256" key="2">
    <source>
        <dbReference type="ARBA" id="ARBA00004989"/>
    </source>
</evidence>
<dbReference type="InterPro" id="IPR010766">
    <property type="entry name" value="DRTGG"/>
</dbReference>
<evidence type="ECO:0000256" key="10">
    <source>
        <dbReference type="ARBA" id="ARBA00023315"/>
    </source>
</evidence>
<feature type="domain" description="Phosphate acetyl/butaryl transferase" evidence="13">
    <location>
        <begin position="376"/>
        <end position="691"/>
    </location>
</feature>
<comment type="pathway">
    <text evidence="2 12">Metabolic intermediate biosynthesis; acetyl-CoA biosynthesis; acetyl-CoA from acetate: step 2/2.</text>
</comment>
<protein>
    <recommendedName>
        <fullName evidence="7 12">Phosphate acetyltransferase</fullName>
        <ecNumber evidence="6 12">2.3.1.8</ecNumber>
    </recommendedName>
    <alternativeName>
        <fullName evidence="11 12">Phosphotransacetylase</fullName>
    </alternativeName>
</protein>
<dbReference type="NCBIfam" id="TIGR00651">
    <property type="entry name" value="pta"/>
    <property type="match status" value="1"/>
</dbReference>
<organism evidence="15 16">
    <name type="scientific">Terrimicrobium sacchariphilum</name>
    <dbReference type="NCBI Taxonomy" id="690879"/>
    <lineage>
        <taxon>Bacteria</taxon>
        <taxon>Pseudomonadati</taxon>
        <taxon>Verrucomicrobiota</taxon>
        <taxon>Terrimicrobiia</taxon>
        <taxon>Terrimicrobiales</taxon>
        <taxon>Terrimicrobiaceae</taxon>
        <taxon>Terrimicrobium</taxon>
    </lineage>
</organism>
<dbReference type="InterPro" id="IPR016475">
    <property type="entry name" value="P-Actrans_bac"/>
</dbReference>
<dbReference type="Gene3D" id="3.40.50.10950">
    <property type="match status" value="1"/>
</dbReference>
<comment type="subcellular location">
    <subcellularLocation>
        <location evidence="1 12">Cytoplasm</location>
    </subcellularLocation>
</comment>
<dbReference type="FunFam" id="3.40.50.10750:FF:000001">
    <property type="entry name" value="Phosphate acetyltransferase"/>
    <property type="match status" value="1"/>
</dbReference>
<dbReference type="Gene3D" id="3.40.50.300">
    <property type="entry name" value="P-loop containing nucleotide triphosphate hydrolases"/>
    <property type="match status" value="1"/>
</dbReference>
<dbReference type="Pfam" id="PF07085">
    <property type="entry name" value="DRTGG"/>
    <property type="match status" value="1"/>
</dbReference>
<dbReference type="Pfam" id="PF01515">
    <property type="entry name" value="PTA_PTB"/>
    <property type="match status" value="1"/>
</dbReference>
<name>A0A146GEM4_TERSA</name>
<dbReference type="EMBL" id="BDCO01000002">
    <property type="protein sequence ID" value="GAT34926.1"/>
    <property type="molecule type" value="Genomic_DNA"/>
</dbReference>
<dbReference type="PANTHER" id="PTHR43356:SF3">
    <property type="entry name" value="PHOSPHATE ACETYLTRANSFERASE"/>
    <property type="match status" value="1"/>
</dbReference>
<evidence type="ECO:0000256" key="5">
    <source>
        <dbReference type="ARBA" id="ARBA00011643"/>
    </source>
</evidence>
<sequence length="697" mass="75055">MPHTLYLAPCSTGAGITSIALGLVSALDKRGIRVAFCKPIGQPTREDEGPERSTHFIRETTNLNPVEPIALEDAERLISAGRIDELMEKVVGNFHRSAGDADVVVVEGLVYSPELPGGAELNLQLVRTLSADVILVGSLAGLSMEEFEDRLEFTAKQYGGVESGPVIGCILNRVPEAKAKTFQDVASYVSSRSRRVGRSEFPLIGAVPENPTLTHVRAVDIARHLNAEVLYAGEIETRRVKNISLLARTVPNMIHTFQAGAMLITPSDRYDVITAIALASLKAPIGGLILTGDLDLNDDMMKFCEPGWETGLPVLHVRSNSYKTATELGQMSSEVPLDDLERVQLVMDHVSHFVDADWLAAHAALPVESRMSPAAFCYRITERAREFEKRIVLPEGTEPRTILAASLCAQRGIAKCVLLGPPDEIRRIADAQEIQLPSSLELVDPATIRGNYVAPLVEMRKHKGLTPKDAAELLEDTVWLGTVMLALGEVDGLVSGAVHSSANTIRPALQIIKTKPEAKAVSSIFFMCLPEQVLVYGDCAVNPDPDAETLADIALQSADSAERFGIPARVAMISYSTGQSGSGVDVDKVREATRIAKEKRPDLLLDGPLQYDAAAIEDVAATKAPNSPVAGKATVYVFPDLNTGNTTYKAVQRSANVISIGPMLQGLKRPVNDLSRGALVEDIVYTIAITAIQAGQN</sequence>
<dbReference type="FunCoup" id="A0A146GEM4">
    <property type="interactions" value="187"/>
</dbReference>